<gene>
    <name evidence="12" type="primary">spsI</name>
    <name evidence="12" type="ORF">McpAg1_16700</name>
</gene>
<organism evidence="12 13">
    <name type="scientific">Methanorbis furvi</name>
    <dbReference type="NCBI Taxonomy" id="3028299"/>
    <lineage>
        <taxon>Archaea</taxon>
        <taxon>Methanobacteriati</taxon>
        <taxon>Methanobacteriota</taxon>
        <taxon>Stenosarchaea group</taxon>
        <taxon>Methanomicrobia</taxon>
        <taxon>Methanomicrobiales</taxon>
        <taxon>Methanocorpusculaceae</taxon>
        <taxon>Methanorbis</taxon>
    </lineage>
</organism>
<evidence type="ECO:0000256" key="11">
    <source>
        <dbReference type="SAM" id="Phobius"/>
    </source>
</evidence>
<dbReference type="Gene3D" id="1.20.120.1760">
    <property type="match status" value="1"/>
</dbReference>
<keyword evidence="5 11" id="KW-1133">Transmembrane helix</keyword>
<dbReference type="GO" id="GO:0016780">
    <property type="term" value="F:phosphotransferase activity, for other substituted phosphate groups"/>
    <property type="evidence" value="ECO:0007669"/>
    <property type="project" value="InterPro"/>
</dbReference>
<keyword evidence="9" id="KW-1208">Phospholipid metabolism</keyword>
<reference evidence="12" key="1">
    <citation type="submission" date="2023-06" db="EMBL/GenBank/DDBJ databases">
        <title>Genome sequence of Methancorpusculaceae sp. Ag1.</title>
        <authorList>
            <person name="Protasov E."/>
            <person name="Platt K."/>
            <person name="Poehlein A."/>
            <person name="Daniel R."/>
            <person name="Brune A."/>
        </authorList>
    </citation>
    <scope>NUCLEOTIDE SEQUENCE</scope>
    <source>
        <strain evidence="12">Ag1</strain>
    </source>
</reference>
<evidence type="ECO:0000256" key="5">
    <source>
        <dbReference type="ARBA" id="ARBA00022989"/>
    </source>
</evidence>
<dbReference type="InterPro" id="IPR000462">
    <property type="entry name" value="CDP-OH_P_trans"/>
</dbReference>
<evidence type="ECO:0000256" key="8">
    <source>
        <dbReference type="ARBA" id="ARBA00023209"/>
    </source>
</evidence>
<dbReference type="InterPro" id="IPR043130">
    <property type="entry name" value="CDP-OH_PTrfase_TM_dom"/>
</dbReference>
<keyword evidence="3 10" id="KW-0808">Transferase</keyword>
<keyword evidence="8" id="KW-0594">Phospholipid biosynthesis</keyword>
<dbReference type="InterPro" id="IPR050324">
    <property type="entry name" value="CDP-alcohol_PTase-I"/>
</dbReference>
<feature type="transmembrane region" description="Helical" evidence="11">
    <location>
        <begin position="100"/>
        <end position="123"/>
    </location>
</feature>
<dbReference type="GO" id="GO:0008654">
    <property type="term" value="P:phospholipid biosynthetic process"/>
    <property type="evidence" value="ECO:0007669"/>
    <property type="project" value="UniProtKB-KW"/>
</dbReference>
<comment type="caution">
    <text evidence="12">The sequence shown here is derived from an EMBL/GenBank/DDBJ whole genome shotgun (WGS) entry which is preliminary data.</text>
</comment>
<evidence type="ECO:0000256" key="7">
    <source>
        <dbReference type="ARBA" id="ARBA00023136"/>
    </source>
</evidence>
<dbReference type="PROSITE" id="PS00379">
    <property type="entry name" value="CDP_ALCOHOL_P_TRANSF"/>
    <property type="match status" value="1"/>
</dbReference>
<dbReference type="AlphaFoldDB" id="A0AAE4SB60"/>
<evidence type="ECO:0000256" key="10">
    <source>
        <dbReference type="RuleBase" id="RU003750"/>
    </source>
</evidence>
<keyword evidence="2" id="KW-0444">Lipid biosynthesis</keyword>
<evidence type="ECO:0000256" key="2">
    <source>
        <dbReference type="ARBA" id="ARBA00022516"/>
    </source>
</evidence>
<keyword evidence="13" id="KW-1185">Reference proteome</keyword>
<evidence type="ECO:0000256" key="4">
    <source>
        <dbReference type="ARBA" id="ARBA00022692"/>
    </source>
</evidence>
<dbReference type="Proteomes" id="UP001273136">
    <property type="component" value="Unassembled WGS sequence"/>
</dbReference>
<keyword evidence="6" id="KW-0443">Lipid metabolism</keyword>
<feature type="transmembrane region" description="Helical" evidence="11">
    <location>
        <begin position="179"/>
        <end position="200"/>
    </location>
</feature>
<feature type="transmembrane region" description="Helical" evidence="11">
    <location>
        <begin position="129"/>
        <end position="148"/>
    </location>
</feature>
<feature type="transmembrane region" description="Helical" evidence="11">
    <location>
        <begin position="39"/>
        <end position="57"/>
    </location>
</feature>
<keyword evidence="4 11" id="KW-0812">Transmembrane</keyword>
<dbReference type="InterPro" id="IPR048254">
    <property type="entry name" value="CDP_ALCOHOL_P_TRANSF_CS"/>
</dbReference>
<comment type="similarity">
    <text evidence="10">Belongs to the CDP-alcohol phosphatidyltransferase class-I family.</text>
</comment>
<keyword evidence="7 11" id="KW-0472">Membrane</keyword>
<evidence type="ECO:0000256" key="9">
    <source>
        <dbReference type="ARBA" id="ARBA00023264"/>
    </source>
</evidence>
<name>A0AAE4SB60_9EURY</name>
<dbReference type="EMBL" id="JAWDKA010000009">
    <property type="protein sequence ID" value="MDV0442428.1"/>
    <property type="molecule type" value="Genomic_DNA"/>
</dbReference>
<evidence type="ECO:0000256" key="1">
    <source>
        <dbReference type="ARBA" id="ARBA00004141"/>
    </source>
</evidence>
<evidence type="ECO:0000256" key="6">
    <source>
        <dbReference type="ARBA" id="ARBA00023098"/>
    </source>
</evidence>
<evidence type="ECO:0000313" key="13">
    <source>
        <dbReference type="Proteomes" id="UP001273136"/>
    </source>
</evidence>
<evidence type="ECO:0000256" key="3">
    <source>
        <dbReference type="ARBA" id="ARBA00022679"/>
    </source>
</evidence>
<accession>A0AAE4SB60</accession>
<evidence type="ECO:0000313" key="12">
    <source>
        <dbReference type="EMBL" id="MDV0442428.1"/>
    </source>
</evidence>
<sequence>MHNAVRLIMNITALRPRLIGCIDPIGNLFVRIGMKPNQITVLSLVFGIACAVCYMNQQFLAGSILLLISAVLDLVDGNVARKTNRKSDFGAVLDWIIDKYVDGLVLLGIGLSGTAIISQFVAVPAYTDIAIVGLAIIGSLMNTFIKPVTYAEIGYTKKEDGKISDPLEGVGFFGRPETILCLIVFGLISQIWIAVILIAVCTNLSALQRIIYLARRYGSYKQE</sequence>
<protein>
    <submittedName>
        <fullName evidence="12">Bifunctional IPC transferase and DIPP synthase</fullName>
    </submittedName>
</protein>
<dbReference type="Pfam" id="PF01066">
    <property type="entry name" value="CDP-OH_P_transf"/>
    <property type="match status" value="1"/>
</dbReference>
<comment type="subcellular location">
    <subcellularLocation>
        <location evidence="1">Membrane</location>
        <topology evidence="1">Multi-pass membrane protein</topology>
    </subcellularLocation>
</comment>
<dbReference type="GO" id="GO:0016020">
    <property type="term" value="C:membrane"/>
    <property type="evidence" value="ECO:0007669"/>
    <property type="project" value="UniProtKB-SubCell"/>
</dbReference>
<proteinExistence type="inferred from homology"/>
<dbReference type="PANTHER" id="PTHR14269:SF61">
    <property type="entry name" value="CDP-DIACYLGLYCEROL--SERINE O-PHOSPHATIDYLTRANSFERASE"/>
    <property type="match status" value="1"/>
</dbReference>
<dbReference type="PANTHER" id="PTHR14269">
    <property type="entry name" value="CDP-DIACYLGLYCEROL--GLYCEROL-3-PHOSPHATE 3-PHOSPHATIDYLTRANSFERASE-RELATED"/>
    <property type="match status" value="1"/>
</dbReference>